<name>A0A2M7VFM7_9BACT</name>
<dbReference type="AlphaFoldDB" id="A0A2M7VFM7"/>
<dbReference type="InterPro" id="IPR037257">
    <property type="entry name" value="T2SS_E_N_sf"/>
</dbReference>
<proteinExistence type="predicted"/>
<gene>
    <name evidence="2" type="ORF">COX77_01750</name>
</gene>
<accession>A0A2M7VFM7</accession>
<evidence type="ECO:0000259" key="1">
    <source>
        <dbReference type="Pfam" id="PF05157"/>
    </source>
</evidence>
<feature type="non-terminal residue" evidence="2">
    <location>
        <position position="161"/>
    </location>
</feature>
<feature type="domain" description="Type II secretion system protein GspE N-terminal" evidence="1">
    <location>
        <begin position="62"/>
        <end position="145"/>
    </location>
</feature>
<dbReference type="Pfam" id="PF05157">
    <property type="entry name" value="MshEN"/>
    <property type="match status" value="1"/>
</dbReference>
<evidence type="ECO:0000313" key="3">
    <source>
        <dbReference type="Proteomes" id="UP000230405"/>
    </source>
</evidence>
<dbReference type="Gene3D" id="3.30.300.160">
    <property type="entry name" value="Type II secretion system, protein E, N-terminal domain"/>
    <property type="match status" value="1"/>
</dbReference>
<dbReference type="InterPro" id="IPR007831">
    <property type="entry name" value="T2SS_GspE_N"/>
</dbReference>
<dbReference type="SUPFAM" id="SSF160246">
    <property type="entry name" value="EspE N-terminal domain-like"/>
    <property type="match status" value="1"/>
</dbReference>
<reference evidence="3" key="1">
    <citation type="submission" date="2017-09" db="EMBL/GenBank/DDBJ databases">
        <title>Depth-based differentiation of microbial function through sediment-hosted aquifers and enrichment of novel symbionts in the deep terrestrial subsurface.</title>
        <authorList>
            <person name="Probst A.J."/>
            <person name="Ladd B."/>
            <person name="Jarett J.K."/>
            <person name="Geller-Mcgrath D.E."/>
            <person name="Sieber C.M.K."/>
            <person name="Emerson J.B."/>
            <person name="Anantharaman K."/>
            <person name="Thomas B.C."/>
            <person name="Malmstrom R."/>
            <person name="Stieglmeier M."/>
            <person name="Klingl A."/>
            <person name="Woyke T."/>
            <person name="Ryan C.M."/>
            <person name="Banfield J.F."/>
        </authorList>
    </citation>
    <scope>NUCLEOTIDE SEQUENCE [LARGE SCALE GENOMIC DNA]</scope>
</reference>
<sequence>MDKNDFDLRIKKILLDNSLIEEQEVLQLQDKAKKEGVTFEEAVVNEGVISDGHLGQLIADSYDYKYICLGDVIIEDETLKTIPELVAKNQQAIAFEMKGETLKMAMNDPGNLDFIHLMEKKSGMFIEPYYATKSDLKQALNKYRKTIIEEFDDIMKTTVQE</sequence>
<dbReference type="EMBL" id="PFPO01000032">
    <property type="protein sequence ID" value="PIZ99361.1"/>
    <property type="molecule type" value="Genomic_DNA"/>
</dbReference>
<comment type="caution">
    <text evidence="2">The sequence shown here is derived from an EMBL/GenBank/DDBJ whole genome shotgun (WGS) entry which is preliminary data.</text>
</comment>
<organism evidence="2 3">
    <name type="scientific">Candidatus Komeilibacteria bacterium CG_4_10_14_0_2_um_filter_37_10</name>
    <dbReference type="NCBI Taxonomy" id="1974470"/>
    <lineage>
        <taxon>Bacteria</taxon>
        <taxon>Candidatus Komeiliibacteriota</taxon>
    </lineage>
</organism>
<evidence type="ECO:0000313" key="2">
    <source>
        <dbReference type="EMBL" id="PIZ99361.1"/>
    </source>
</evidence>
<dbReference type="Proteomes" id="UP000230405">
    <property type="component" value="Unassembled WGS sequence"/>
</dbReference>
<protein>
    <recommendedName>
        <fullName evidence="1">Type II secretion system protein GspE N-terminal domain-containing protein</fullName>
    </recommendedName>
</protein>